<dbReference type="InterPro" id="IPR000182">
    <property type="entry name" value="GNAT_dom"/>
</dbReference>
<evidence type="ECO:0000259" key="1">
    <source>
        <dbReference type="PROSITE" id="PS51186"/>
    </source>
</evidence>
<keyword evidence="3" id="KW-1185">Reference proteome</keyword>
<dbReference type="EMBL" id="GL698499">
    <property type="protein sequence ID" value="EFY89462.1"/>
    <property type="molecule type" value="Genomic_DNA"/>
</dbReference>
<protein>
    <recommendedName>
        <fullName evidence="1">N-acetyltransferase domain-containing protein</fullName>
    </recommendedName>
</protein>
<dbReference type="SUPFAM" id="SSF55729">
    <property type="entry name" value="Acyl-CoA N-acyltransferases (Nat)"/>
    <property type="match status" value="1"/>
</dbReference>
<dbReference type="InterPro" id="IPR051531">
    <property type="entry name" value="N-acetyltransferase"/>
</dbReference>
<accession>E9E3N7</accession>
<dbReference type="GO" id="GO:0016747">
    <property type="term" value="F:acyltransferase activity, transferring groups other than amino-acyl groups"/>
    <property type="evidence" value="ECO:0007669"/>
    <property type="project" value="InterPro"/>
</dbReference>
<dbReference type="OMA" id="YEMAICL"/>
<dbReference type="Proteomes" id="UP000002499">
    <property type="component" value="Unassembled WGS sequence"/>
</dbReference>
<dbReference type="Pfam" id="PF13302">
    <property type="entry name" value="Acetyltransf_3"/>
    <property type="match status" value="1"/>
</dbReference>
<dbReference type="eggNOG" id="ENOG502SQ7V">
    <property type="taxonomic scope" value="Eukaryota"/>
</dbReference>
<dbReference type="Gene3D" id="3.40.630.30">
    <property type="match status" value="1"/>
</dbReference>
<feature type="domain" description="N-acetyltransferase" evidence="1">
    <location>
        <begin position="44"/>
        <end position="222"/>
    </location>
</feature>
<evidence type="ECO:0000313" key="3">
    <source>
        <dbReference type="Proteomes" id="UP000002499"/>
    </source>
</evidence>
<dbReference type="KEGG" id="maw:19248792"/>
<dbReference type="OrthoDB" id="4072826at2759"/>
<dbReference type="PANTHER" id="PTHR43792">
    <property type="entry name" value="GNAT FAMILY, PUTATIVE (AFU_ORTHOLOGUE AFUA_3G00765)-RELATED-RELATED"/>
    <property type="match status" value="1"/>
</dbReference>
<evidence type="ECO:0000313" key="2">
    <source>
        <dbReference type="EMBL" id="EFY89462.1"/>
    </source>
</evidence>
<dbReference type="PANTHER" id="PTHR43792:SF1">
    <property type="entry name" value="N-ACETYLTRANSFERASE DOMAIN-CONTAINING PROTEIN"/>
    <property type="match status" value="1"/>
</dbReference>
<dbReference type="InParanoid" id="E9E3N7"/>
<dbReference type="InterPro" id="IPR016181">
    <property type="entry name" value="Acyl_CoA_acyltransferase"/>
</dbReference>
<name>E9E3N7_METAQ</name>
<reference evidence="2 3" key="1">
    <citation type="journal article" date="2011" name="PLoS Genet.">
        <title>Genome sequencing and comparative transcriptomics of the model entomopathogenic fungi Metarhizium anisopliae and M. acridum.</title>
        <authorList>
            <person name="Gao Q."/>
            <person name="Jin K."/>
            <person name="Ying S.H."/>
            <person name="Zhang Y."/>
            <person name="Xiao G."/>
            <person name="Shang Y."/>
            <person name="Duan Z."/>
            <person name="Hu X."/>
            <person name="Xie X.Q."/>
            <person name="Zhou G."/>
            <person name="Peng G."/>
            <person name="Luo Z."/>
            <person name="Huang W."/>
            <person name="Wang B."/>
            <person name="Fang W."/>
            <person name="Wang S."/>
            <person name="Zhong Y."/>
            <person name="Ma L.J."/>
            <person name="St Leger R.J."/>
            <person name="Zhao G.P."/>
            <person name="Pei Y."/>
            <person name="Feng M.G."/>
            <person name="Xia Y."/>
            <person name="Wang C."/>
        </authorList>
    </citation>
    <scope>NUCLEOTIDE SEQUENCE [LARGE SCALE GENOMIC DNA]</scope>
    <source>
        <strain evidence="2 3">CQMa 102</strain>
    </source>
</reference>
<gene>
    <name evidence="2" type="ORF">MAC_04481</name>
</gene>
<organism evidence="3">
    <name type="scientific">Metarhizium acridum (strain CQMa 102)</name>
    <dbReference type="NCBI Taxonomy" id="655827"/>
    <lineage>
        <taxon>Eukaryota</taxon>
        <taxon>Fungi</taxon>
        <taxon>Dikarya</taxon>
        <taxon>Ascomycota</taxon>
        <taxon>Pezizomycotina</taxon>
        <taxon>Sordariomycetes</taxon>
        <taxon>Hypocreomycetidae</taxon>
        <taxon>Hypocreales</taxon>
        <taxon>Clavicipitaceae</taxon>
        <taxon>Metarhizium</taxon>
    </lineage>
</organism>
<dbReference type="HOGENOM" id="CLU_013985_24_0_1"/>
<dbReference type="AlphaFoldDB" id="E9E3N7"/>
<sequence length="229" mass="25779">MRQSTESQSPTAATTFSSVTIETTLPVHPYEPLENRKAIKTKRLLIRPLKLSDLEDLHALRSQPEVAAWSSKGKPNESIDITRLELEEGLSRDVYQFAICLSNGEMIGIGGSHRRQGNLGWPVIGYAIRHETWGNGYATEFLAAFLDRWWSLPREAVTIPVEKSTVRGNGPIKDERIVATTTNKNTASQKVMTKNGMELNRIWDEDDWSRPGQKVTMYGYIAKPHVEDA</sequence>
<proteinExistence type="predicted"/>
<dbReference type="GeneID" id="19248792"/>
<dbReference type="PROSITE" id="PS51186">
    <property type="entry name" value="GNAT"/>
    <property type="match status" value="1"/>
</dbReference>